<protein>
    <recommendedName>
        <fullName evidence="4">ER membrane protein complex subunit 7 beta-sandwich domain-containing protein</fullName>
    </recommendedName>
</protein>
<evidence type="ECO:0000256" key="2">
    <source>
        <dbReference type="SAM" id="MobiDB-lite"/>
    </source>
</evidence>
<keyword evidence="3" id="KW-0472">Membrane</keyword>
<proteinExistence type="predicted"/>
<dbReference type="PANTHER" id="PTHR23051">
    <property type="entry name" value="SOLUTE CARRIER FAMILY 35, MEMBER F5"/>
    <property type="match status" value="1"/>
</dbReference>
<keyword evidence="3" id="KW-0812">Transmembrane</keyword>
<dbReference type="AlphaFoldDB" id="A0A6A1UZZ5"/>
<organism evidence="5 6">
    <name type="scientific">Morella rubra</name>
    <name type="common">Chinese bayberry</name>
    <dbReference type="NCBI Taxonomy" id="262757"/>
    <lineage>
        <taxon>Eukaryota</taxon>
        <taxon>Viridiplantae</taxon>
        <taxon>Streptophyta</taxon>
        <taxon>Embryophyta</taxon>
        <taxon>Tracheophyta</taxon>
        <taxon>Spermatophyta</taxon>
        <taxon>Magnoliopsida</taxon>
        <taxon>eudicotyledons</taxon>
        <taxon>Gunneridae</taxon>
        <taxon>Pentapetalae</taxon>
        <taxon>rosids</taxon>
        <taxon>fabids</taxon>
        <taxon>Fagales</taxon>
        <taxon>Myricaceae</taxon>
        <taxon>Morella</taxon>
    </lineage>
</organism>
<dbReference type="InterPro" id="IPR013784">
    <property type="entry name" value="Carb-bd-like_fold"/>
</dbReference>
<feature type="transmembrane region" description="Helical" evidence="3">
    <location>
        <begin position="33"/>
        <end position="53"/>
    </location>
</feature>
<gene>
    <name evidence="5" type="ORF">CJ030_MR8G012722</name>
</gene>
<evidence type="ECO:0000256" key="3">
    <source>
        <dbReference type="SAM" id="Phobius"/>
    </source>
</evidence>
<evidence type="ECO:0000313" key="5">
    <source>
        <dbReference type="EMBL" id="KAB1204650.1"/>
    </source>
</evidence>
<name>A0A6A1UZZ5_9ROSI</name>
<dbReference type="SUPFAM" id="SSF103481">
    <property type="entry name" value="Multidrug resistance efflux transporter EmrE"/>
    <property type="match status" value="1"/>
</dbReference>
<evidence type="ECO:0000259" key="4">
    <source>
        <dbReference type="Pfam" id="PF09430"/>
    </source>
</evidence>
<feature type="transmembrane region" description="Helical" evidence="3">
    <location>
        <begin position="349"/>
        <end position="374"/>
    </location>
</feature>
<keyword evidence="6" id="KW-1185">Reference proteome</keyword>
<dbReference type="InterPro" id="IPR019008">
    <property type="entry name" value="Beta_sandwich_EMC7"/>
</dbReference>
<dbReference type="EMBL" id="RXIC02000026">
    <property type="protein sequence ID" value="KAB1204650.1"/>
    <property type="molecule type" value="Genomic_DNA"/>
</dbReference>
<feature type="transmembrane region" description="Helical" evidence="3">
    <location>
        <begin position="546"/>
        <end position="564"/>
    </location>
</feature>
<comment type="subcellular location">
    <subcellularLocation>
        <location evidence="1">Membrane</location>
        <topology evidence="1">Multi-pass membrane protein</topology>
    </subcellularLocation>
</comment>
<dbReference type="OrthoDB" id="1436450at2759"/>
<evidence type="ECO:0000256" key="1">
    <source>
        <dbReference type="ARBA" id="ARBA00004141"/>
    </source>
</evidence>
<accession>A0A6A1UZZ5</accession>
<dbReference type="PANTHER" id="PTHR23051:SF12">
    <property type="entry name" value="OS04G0645600 PROTEIN"/>
    <property type="match status" value="1"/>
</dbReference>
<keyword evidence="3" id="KW-1133">Transmembrane helix</keyword>
<dbReference type="InterPro" id="IPR037185">
    <property type="entry name" value="EmrE-like"/>
</dbReference>
<feature type="transmembrane region" description="Helical" evidence="3">
    <location>
        <begin position="296"/>
        <end position="313"/>
    </location>
</feature>
<feature type="transmembrane region" description="Helical" evidence="3">
    <location>
        <begin position="264"/>
        <end position="284"/>
    </location>
</feature>
<feature type="domain" description="ER membrane protein complex subunit 7 beta-sandwich" evidence="4">
    <location>
        <begin position="447"/>
        <end position="549"/>
    </location>
</feature>
<dbReference type="Proteomes" id="UP000516437">
    <property type="component" value="Chromosome 8"/>
</dbReference>
<dbReference type="GO" id="GO:0016020">
    <property type="term" value="C:membrane"/>
    <property type="evidence" value="ECO:0007669"/>
    <property type="project" value="TreeGrafter"/>
</dbReference>
<sequence length="598" mass="65459">MLAPGLSSSALFQLTESFMQGIFLDYKQPFAVTYLGASLMVVYLPIAFLKDWFCNFLKRRSSKSGKNAESMNDFSAGFSSPLKYNGGQKIFESELQGCLTRKDSEADLSPHAEGRPLVTRHKEDAQVLKHDRELTAREIAKYGFYIAPIWFVTEVVKRLLGNLEACIELALPHSVARKVLKYLSNAALARTSVASTTVLSSTSGLFTLFIGAFLGQDSLNVAKVVAVFVSMAGVAMTTLGKTWAADESQTNASGNGKHSLVGDLFGLLSAMSYGLFTVLLKKFAGGEGEKVDVQKLFGYIGLFTLVTLWWLDWPLTALGIEPKFTIPHSAKIDEVVLANGFVGSVLSDYFWALCVVWTTPLVATLGMSLTIPLAMLADMVIHGRHYSAVYILGSVQVSSIYLRWKVKGVGCPTISSQVVDSSEGYTINGRVKIQSMGAQGFGLPGKLSNVKVILNGGQRVTFLRPDGYFSFHNVPAGTHLIEVEALGYFFSPVRVDVSARNPGKVQATLTENRRGLSELVLEPLREEQYYEVREPFSIMSLVKSPMGLMMGFMVVVVFLMPKMMENMDPEEMKRAQEEMRNQGVPSLASLLPGGAARS</sequence>
<comment type="caution">
    <text evidence="5">The sequence shown here is derived from an EMBL/GenBank/DDBJ whole genome shotgun (WGS) entry which is preliminary data.</text>
</comment>
<dbReference type="GO" id="GO:0030246">
    <property type="term" value="F:carbohydrate binding"/>
    <property type="evidence" value="ECO:0007669"/>
    <property type="project" value="InterPro"/>
</dbReference>
<feature type="region of interest" description="Disordered" evidence="2">
    <location>
        <begin position="578"/>
        <end position="598"/>
    </location>
</feature>
<dbReference type="SUPFAM" id="SSF49452">
    <property type="entry name" value="Starch-binding domain-like"/>
    <property type="match status" value="1"/>
</dbReference>
<evidence type="ECO:0000313" key="6">
    <source>
        <dbReference type="Proteomes" id="UP000516437"/>
    </source>
</evidence>
<reference evidence="5 6" key="1">
    <citation type="journal article" date="2019" name="Plant Biotechnol. J.">
        <title>The red bayberry genome and genetic basis of sex determination.</title>
        <authorList>
            <person name="Jia H.M."/>
            <person name="Jia H.J."/>
            <person name="Cai Q.L."/>
            <person name="Wang Y."/>
            <person name="Zhao H.B."/>
            <person name="Yang W.F."/>
            <person name="Wang G.Y."/>
            <person name="Li Y.H."/>
            <person name="Zhan D.L."/>
            <person name="Shen Y.T."/>
            <person name="Niu Q.F."/>
            <person name="Chang L."/>
            <person name="Qiu J."/>
            <person name="Zhao L."/>
            <person name="Xie H.B."/>
            <person name="Fu W.Y."/>
            <person name="Jin J."/>
            <person name="Li X.W."/>
            <person name="Jiao Y."/>
            <person name="Zhou C.C."/>
            <person name="Tu T."/>
            <person name="Chai C.Y."/>
            <person name="Gao J.L."/>
            <person name="Fan L.J."/>
            <person name="van de Weg E."/>
            <person name="Wang J.Y."/>
            <person name="Gao Z.S."/>
        </authorList>
    </citation>
    <scope>NUCLEOTIDE SEQUENCE [LARGE SCALE GENOMIC DNA]</scope>
    <source>
        <tissue evidence="5">Leaves</tissue>
    </source>
</reference>
<dbReference type="Pfam" id="PF09430">
    <property type="entry name" value="EMC7_beta-sandw"/>
    <property type="match status" value="1"/>
</dbReference>